<dbReference type="AlphaFoldDB" id="A0A3N0YJW5"/>
<evidence type="ECO:0000256" key="1">
    <source>
        <dbReference type="SAM" id="MobiDB-lite"/>
    </source>
</evidence>
<gene>
    <name evidence="2" type="ORF">DPX16_21627</name>
</gene>
<sequence>MNIAMPGLPKLPSRSSHRLDEDRVQRFAFFFFLPTLQWTYQLLCLEQKDHSLEDHASGLFRFGSLTHYPDCSLYDFTTPASGNACLPVNCPREDFATYVEWVLVNNGSAFTICPAEDDITSPTLDAEPSQPLPTHCTERTPEPTTDSEPEPAAKHKQVKRTEHTIAPKPEPHRASDQPATQCILHSLCSWSRALHGPQI</sequence>
<comment type="caution">
    <text evidence="2">The sequence shown here is derived from an EMBL/GenBank/DDBJ whole genome shotgun (WGS) entry which is preliminary data.</text>
</comment>
<proteinExistence type="predicted"/>
<keyword evidence="3" id="KW-1185">Reference proteome</keyword>
<feature type="compositionally biased region" description="Basic and acidic residues" evidence="1">
    <location>
        <begin position="159"/>
        <end position="175"/>
    </location>
</feature>
<accession>A0A3N0YJW5</accession>
<name>A0A3N0YJW5_ANAGA</name>
<dbReference type="EMBL" id="RJVU01037554">
    <property type="protein sequence ID" value="ROL46443.1"/>
    <property type="molecule type" value="Genomic_DNA"/>
</dbReference>
<evidence type="ECO:0000313" key="2">
    <source>
        <dbReference type="EMBL" id="ROL46443.1"/>
    </source>
</evidence>
<evidence type="ECO:0000313" key="3">
    <source>
        <dbReference type="Proteomes" id="UP000281406"/>
    </source>
</evidence>
<feature type="region of interest" description="Disordered" evidence="1">
    <location>
        <begin position="121"/>
        <end position="178"/>
    </location>
</feature>
<reference evidence="2 3" key="1">
    <citation type="submission" date="2018-10" db="EMBL/GenBank/DDBJ databases">
        <title>Genome assembly for a Yunnan-Guizhou Plateau 3E fish, Anabarilius grahami (Regan), and its evolutionary and genetic applications.</title>
        <authorList>
            <person name="Jiang W."/>
        </authorList>
    </citation>
    <scope>NUCLEOTIDE SEQUENCE [LARGE SCALE GENOMIC DNA]</scope>
    <source>
        <strain evidence="2">AG-KIZ</strain>
        <tissue evidence="2">Muscle</tissue>
    </source>
</reference>
<dbReference type="Proteomes" id="UP000281406">
    <property type="component" value="Unassembled WGS sequence"/>
</dbReference>
<protein>
    <submittedName>
        <fullName evidence="2">Uncharacterized protein</fullName>
    </submittedName>
</protein>
<dbReference type="OrthoDB" id="10625327at2759"/>
<organism evidence="2 3">
    <name type="scientific">Anabarilius grahami</name>
    <name type="common">Kanglang fish</name>
    <name type="synonym">Barilius grahami</name>
    <dbReference type="NCBI Taxonomy" id="495550"/>
    <lineage>
        <taxon>Eukaryota</taxon>
        <taxon>Metazoa</taxon>
        <taxon>Chordata</taxon>
        <taxon>Craniata</taxon>
        <taxon>Vertebrata</taxon>
        <taxon>Euteleostomi</taxon>
        <taxon>Actinopterygii</taxon>
        <taxon>Neopterygii</taxon>
        <taxon>Teleostei</taxon>
        <taxon>Ostariophysi</taxon>
        <taxon>Cypriniformes</taxon>
        <taxon>Xenocyprididae</taxon>
        <taxon>Xenocypridinae</taxon>
        <taxon>Xenocypridinae incertae sedis</taxon>
        <taxon>Anabarilius</taxon>
    </lineage>
</organism>